<dbReference type="InterPro" id="IPR000453">
    <property type="entry name" value="Chorismate_synth"/>
</dbReference>
<dbReference type="SUPFAM" id="SSF103263">
    <property type="entry name" value="Chorismate synthase, AroC"/>
    <property type="match status" value="1"/>
</dbReference>
<evidence type="ECO:0000313" key="9">
    <source>
        <dbReference type="Proteomes" id="UP000002499"/>
    </source>
</evidence>
<evidence type="ECO:0000256" key="6">
    <source>
        <dbReference type="ARBA" id="ARBA00023239"/>
    </source>
</evidence>
<evidence type="ECO:0000256" key="4">
    <source>
        <dbReference type="ARBA" id="ARBA00022605"/>
    </source>
</evidence>
<dbReference type="GO" id="GO:0009073">
    <property type="term" value="P:aromatic amino acid family biosynthetic process"/>
    <property type="evidence" value="ECO:0007669"/>
    <property type="project" value="UniProtKB-KW"/>
</dbReference>
<dbReference type="Pfam" id="PF01264">
    <property type="entry name" value="Chorismate_synt"/>
    <property type="match status" value="2"/>
</dbReference>
<feature type="compositionally biased region" description="Low complexity" evidence="7">
    <location>
        <begin position="17"/>
        <end position="30"/>
    </location>
</feature>
<accession>E9E7E0</accession>
<evidence type="ECO:0000313" key="8">
    <source>
        <dbReference type="EMBL" id="EFY88182.1"/>
    </source>
</evidence>
<dbReference type="UniPathway" id="UPA00053">
    <property type="reaction ID" value="UER00090"/>
</dbReference>
<proteinExistence type="inferred from homology"/>
<dbReference type="GeneID" id="19250099"/>
<dbReference type="GO" id="GO:0009423">
    <property type="term" value="P:chorismate biosynthetic process"/>
    <property type="evidence" value="ECO:0007669"/>
    <property type="project" value="UniProtKB-UniPathway"/>
</dbReference>
<dbReference type="GO" id="GO:0008652">
    <property type="term" value="P:amino acid biosynthetic process"/>
    <property type="evidence" value="ECO:0007669"/>
    <property type="project" value="UniProtKB-KW"/>
</dbReference>
<name>E9E7E0_METAQ</name>
<dbReference type="InterPro" id="IPR020541">
    <property type="entry name" value="Chorismate_synthase_CS"/>
</dbReference>
<dbReference type="HOGENOM" id="CLU_1806627_0_0_1"/>
<sequence length="143" mass="15296">MFTSGHYFRVTTSASHLPLPLSSSRQSTPSDTDFASAGESHGKFVSCIIDHCPPGLALVEDDIQPQLKRRHADWTYLEKYGVKASSGGGRSSARETISGVAAGAVAEKWLTEMYGVEIVAFATSVGNIKLFGDTGAMTADIRR</sequence>
<dbReference type="AlphaFoldDB" id="E9E7E0"/>
<keyword evidence="5" id="KW-0057">Aromatic amino acid biosynthesis</keyword>
<dbReference type="Gene3D" id="3.60.150.10">
    <property type="entry name" value="Chorismate synthase AroC"/>
    <property type="match status" value="2"/>
</dbReference>
<dbReference type="PANTHER" id="PTHR21085">
    <property type="entry name" value="CHORISMATE SYNTHASE"/>
    <property type="match status" value="1"/>
</dbReference>
<dbReference type="PANTHER" id="PTHR21085:SF0">
    <property type="entry name" value="CHORISMATE SYNTHASE"/>
    <property type="match status" value="1"/>
</dbReference>
<dbReference type="EC" id="4.2.3.5" evidence="3"/>
<dbReference type="InParanoid" id="E9E7E0"/>
<dbReference type="EMBL" id="GL698515">
    <property type="protein sequence ID" value="EFY88182.1"/>
    <property type="molecule type" value="Genomic_DNA"/>
</dbReference>
<protein>
    <recommendedName>
        <fullName evidence="3">chorismate synthase</fullName>
        <ecNumber evidence="3">4.2.3.5</ecNumber>
    </recommendedName>
</protein>
<organism evidence="9">
    <name type="scientific">Metarhizium acridum (strain CQMa 102)</name>
    <dbReference type="NCBI Taxonomy" id="655827"/>
    <lineage>
        <taxon>Eukaryota</taxon>
        <taxon>Fungi</taxon>
        <taxon>Dikarya</taxon>
        <taxon>Ascomycota</taxon>
        <taxon>Pezizomycotina</taxon>
        <taxon>Sordariomycetes</taxon>
        <taxon>Hypocreomycetidae</taxon>
        <taxon>Hypocreales</taxon>
        <taxon>Clavicipitaceae</taxon>
        <taxon>Metarhizium</taxon>
    </lineage>
</organism>
<dbReference type="InterPro" id="IPR035904">
    <property type="entry name" value="Chorismate_synth_AroC_sf"/>
</dbReference>
<dbReference type="GO" id="GO:0005829">
    <property type="term" value="C:cytosol"/>
    <property type="evidence" value="ECO:0007669"/>
    <property type="project" value="TreeGrafter"/>
</dbReference>
<keyword evidence="9" id="KW-1185">Reference proteome</keyword>
<dbReference type="GO" id="GO:0010181">
    <property type="term" value="F:FMN binding"/>
    <property type="evidence" value="ECO:0007669"/>
    <property type="project" value="TreeGrafter"/>
</dbReference>
<dbReference type="PROSITE" id="PS00788">
    <property type="entry name" value="CHORISMATE_SYNTHASE_2"/>
    <property type="match status" value="1"/>
</dbReference>
<reference evidence="8 9" key="1">
    <citation type="journal article" date="2011" name="PLoS Genet.">
        <title>Genome sequencing and comparative transcriptomics of the model entomopathogenic fungi Metarhizium anisopliae and M. acridum.</title>
        <authorList>
            <person name="Gao Q."/>
            <person name="Jin K."/>
            <person name="Ying S.H."/>
            <person name="Zhang Y."/>
            <person name="Xiao G."/>
            <person name="Shang Y."/>
            <person name="Duan Z."/>
            <person name="Hu X."/>
            <person name="Xie X.Q."/>
            <person name="Zhou G."/>
            <person name="Peng G."/>
            <person name="Luo Z."/>
            <person name="Huang W."/>
            <person name="Wang B."/>
            <person name="Fang W."/>
            <person name="Wang S."/>
            <person name="Zhong Y."/>
            <person name="Ma L.J."/>
            <person name="St Leger R.J."/>
            <person name="Zhao G.P."/>
            <person name="Pei Y."/>
            <person name="Feng M.G."/>
            <person name="Xia Y."/>
            <person name="Wang C."/>
        </authorList>
    </citation>
    <scope>NUCLEOTIDE SEQUENCE [LARGE SCALE GENOMIC DNA]</scope>
    <source>
        <strain evidence="8 9">CQMa 102</strain>
    </source>
</reference>
<evidence type="ECO:0000256" key="3">
    <source>
        <dbReference type="ARBA" id="ARBA00013036"/>
    </source>
</evidence>
<dbReference type="STRING" id="655827.E9E7E0"/>
<evidence type="ECO:0000256" key="2">
    <source>
        <dbReference type="ARBA" id="ARBA00008014"/>
    </source>
</evidence>
<evidence type="ECO:0000256" key="7">
    <source>
        <dbReference type="SAM" id="MobiDB-lite"/>
    </source>
</evidence>
<comment type="similarity">
    <text evidence="2">Belongs to the chorismate synthase family.</text>
</comment>
<comment type="pathway">
    <text evidence="1">Metabolic intermediate biosynthesis; chorismate biosynthesis; chorismate from D-erythrose 4-phosphate and phosphoenolpyruvate: step 7/7.</text>
</comment>
<dbReference type="PROSITE" id="PS00787">
    <property type="entry name" value="CHORISMATE_SYNTHASE_1"/>
    <property type="match status" value="1"/>
</dbReference>
<evidence type="ECO:0000256" key="5">
    <source>
        <dbReference type="ARBA" id="ARBA00023141"/>
    </source>
</evidence>
<dbReference type="GO" id="GO:0004107">
    <property type="term" value="F:chorismate synthase activity"/>
    <property type="evidence" value="ECO:0007669"/>
    <property type="project" value="UniProtKB-EC"/>
</dbReference>
<feature type="region of interest" description="Disordered" evidence="7">
    <location>
        <begin position="17"/>
        <end position="36"/>
    </location>
</feature>
<keyword evidence="6" id="KW-0456">Lyase</keyword>
<dbReference type="KEGG" id="maw:19250099"/>
<evidence type="ECO:0000256" key="1">
    <source>
        <dbReference type="ARBA" id="ARBA00005044"/>
    </source>
</evidence>
<gene>
    <name evidence="8" type="ORF">MAC_05788</name>
</gene>
<dbReference type="OrthoDB" id="4137634at2759"/>
<keyword evidence="4" id="KW-0028">Amino-acid biosynthesis</keyword>
<dbReference type="Proteomes" id="UP000002499">
    <property type="component" value="Unassembled WGS sequence"/>
</dbReference>
<dbReference type="eggNOG" id="KOG4492">
    <property type="taxonomic scope" value="Eukaryota"/>
</dbReference>